<evidence type="ECO:0000256" key="1">
    <source>
        <dbReference type="SAM" id="MobiDB-lite"/>
    </source>
</evidence>
<gene>
    <name evidence="3" type="ORF">J2W91_000999</name>
</gene>
<accession>A0AAP5H259</accession>
<dbReference type="InterPro" id="IPR025357">
    <property type="entry name" value="DUF4261"/>
</dbReference>
<dbReference type="Pfam" id="PF14080">
    <property type="entry name" value="DUF4261"/>
    <property type="match status" value="1"/>
</dbReference>
<organism evidence="3 4">
    <name type="scientific">Paenibacillus amylolyticus</name>
    <dbReference type="NCBI Taxonomy" id="1451"/>
    <lineage>
        <taxon>Bacteria</taxon>
        <taxon>Bacillati</taxon>
        <taxon>Bacillota</taxon>
        <taxon>Bacilli</taxon>
        <taxon>Bacillales</taxon>
        <taxon>Paenibacillaceae</taxon>
        <taxon>Paenibacillus</taxon>
    </lineage>
</organism>
<feature type="region of interest" description="Disordered" evidence="1">
    <location>
        <begin position="60"/>
        <end position="80"/>
    </location>
</feature>
<name>A0AAP5H259_PAEAM</name>
<dbReference type="EMBL" id="JAVDTR010000002">
    <property type="protein sequence ID" value="MDR6722551.1"/>
    <property type="molecule type" value="Genomic_DNA"/>
</dbReference>
<reference evidence="3" key="1">
    <citation type="submission" date="2023-07" db="EMBL/GenBank/DDBJ databases">
        <title>Sorghum-associated microbial communities from plants grown in Nebraska, USA.</title>
        <authorList>
            <person name="Schachtman D."/>
        </authorList>
    </citation>
    <scope>NUCLEOTIDE SEQUENCE</scope>
    <source>
        <strain evidence="3">BE80</strain>
    </source>
</reference>
<proteinExistence type="predicted"/>
<dbReference type="RefSeq" id="WP_310136944.1">
    <property type="nucleotide sequence ID" value="NZ_JAVDTR010000002.1"/>
</dbReference>
<dbReference type="Proteomes" id="UP001254832">
    <property type="component" value="Unassembled WGS sequence"/>
</dbReference>
<evidence type="ECO:0000313" key="3">
    <source>
        <dbReference type="EMBL" id="MDR6722551.1"/>
    </source>
</evidence>
<feature type="compositionally biased region" description="Polar residues" evidence="1">
    <location>
        <begin position="60"/>
        <end position="76"/>
    </location>
</feature>
<comment type="caution">
    <text evidence="3">The sequence shown here is derived from an EMBL/GenBank/DDBJ whole genome shotgun (WGS) entry which is preliminary data.</text>
</comment>
<sequence>MTDIQNEELKGNDKQDAPSGFHPVYMVELLFDKCPEINHVRLQEALSRYTGQVRLTVKQQTAVTNSDKQPQETNSQDETHTAPEANAEMLVFYHLDHKVSFQEGDIPAQTCMLAATEMKDISRFAGALQQAWHWTEAEQAVRGATHSIRIHDMFTAAMPRKQRLGLFQKTLQAVLEVLPCEAMYWYGSDKLVEPAAYKQSQEREEHLYAAMNVRMYQAGGTEEQRELVMDTVGLSALGVPDVQCHFTGLDPDTVAQTLLGAAYYIFDQGDVLQDGQTLGSSGGRRWRCEHQAALIAPGRYVIDLDPGNTNEDSSLEPAQHNR</sequence>
<evidence type="ECO:0000259" key="2">
    <source>
        <dbReference type="Pfam" id="PF14080"/>
    </source>
</evidence>
<evidence type="ECO:0000313" key="4">
    <source>
        <dbReference type="Proteomes" id="UP001254832"/>
    </source>
</evidence>
<dbReference type="AlphaFoldDB" id="A0AAP5H259"/>
<protein>
    <recommendedName>
        <fullName evidence="2">DUF4261 domain-containing protein</fullName>
    </recommendedName>
</protein>
<feature type="domain" description="DUF4261" evidence="2">
    <location>
        <begin position="230"/>
        <end position="304"/>
    </location>
</feature>